<evidence type="ECO:0000313" key="3">
    <source>
        <dbReference type="Proteomes" id="UP000324800"/>
    </source>
</evidence>
<accession>A0A5J4URY4</accession>
<gene>
    <name evidence="2" type="ORF">EZS28_031900</name>
</gene>
<protein>
    <submittedName>
        <fullName evidence="2">Uncharacterized protein</fullName>
    </submittedName>
</protein>
<proteinExistence type="predicted"/>
<dbReference type="EMBL" id="SNRW01013477">
    <property type="protein sequence ID" value="KAA6372575.1"/>
    <property type="molecule type" value="Genomic_DNA"/>
</dbReference>
<feature type="region of interest" description="Disordered" evidence="1">
    <location>
        <begin position="339"/>
        <end position="358"/>
    </location>
</feature>
<reference evidence="2 3" key="1">
    <citation type="submission" date="2019-03" db="EMBL/GenBank/DDBJ databases">
        <title>Single cell metagenomics reveals metabolic interactions within the superorganism composed of flagellate Streblomastix strix and complex community of Bacteroidetes bacteria on its surface.</title>
        <authorList>
            <person name="Treitli S.C."/>
            <person name="Kolisko M."/>
            <person name="Husnik F."/>
            <person name="Keeling P."/>
            <person name="Hampl V."/>
        </authorList>
    </citation>
    <scope>NUCLEOTIDE SEQUENCE [LARGE SCALE GENOMIC DNA]</scope>
    <source>
        <strain evidence="2">ST1C</strain>
    </source>
</reference>
<sequence>EMSKKGKKGKITHKPNEYEAQLSKITIPGLEEFVNSNAERFRRQQAGGDYKAKMKAGPKQRTLRYQKYRPELVAEIPDIILSSGLRYNTGMTAEQLKPLEAEVMRRIPNITEKEAKIGISAITNIKDRRQVYTELFPQSLLSDLYETKLRVNEEGRLMEQKYIENAQSYDDNINARNNQPSMDLGSRSPVFTQEEQLNELLNFGSQKQKEKVVKELNKEFTTDSDEPLPDSSFISEIAGDQSLAQEILTDEQRQQMQSDMLAASNLNTVYDIGALDWGRPPINDIYGRHPFETYKAGYKYDQFGNPQPYMKKPIVPMGKKDTKMKKNYIPTSQLIQTAKAQSDLHKKLTKSTKNHKKK</sequence>
<dbReference type="AlphaFoldDB" id="A0A5J4URY4"/>
<name>A0A5J4URY4_9EUKA</name>
<evidence type="ECO:0000313" key="2">
    <source>
        <dbReference type="EMBL" id="KAA6372575.1"/>
    </source>
</evidence>
<comment type="caution">
    <text evidence="2">The sequence shown here is derived from an EMBL/GenBank/DDBJ whole genome shotgun (WGS) entry which is preliminary data.</text>
</comment>
<feature type="compositionally biased region" description="Basic residues" evidence="1">
    <location>
        <begin position="347"/>
        <end position="358"/>
    </location>
</feature>
<evidence type="ECO:0000256" key="1">
    <source>
        <dbReference type="SAM" id="MobiDB-lite"/>
    </source>
</evidence>
<dbReference type="Proteomes" id="UP000324800">
    <property type="component" value="Unassembled WGS sequence"/>
</dbReference>
<feature type="non-terminal residue" evidence="2">
    <location>
        <position position="1"/>
    </location>
</feature>
<organism evidence="2 3">
    <name type="scientific">Streblomastix strix</name>
    <dbReference type="NCBI Taxonomy" id="222440"/>
    <lineage>
        <taxon>Eukaryota</taxon>
        <taxon>Metamonada</taxon>
        <taxon>Preaxostyla</taxon>
        <taxon>Oxymonadida</taxon>
        <taxon>Streblomastigidae</taxon>
        <taxon>Streblomastix</taxon>
    </lineage>
</organism>